<dbReference type="InterPro" id="IPR007560">
    <property type="entry name" value="Restrct_endonuc_IV_Mrr"/>
</dbReference>
<dbReference type="InterPro" id="IPR011335">
    <property type="entry name" value="Restrct_endonuc-II-like"/>
</dbReference>
<dbReference type="InterPro" id="IPR011856">
    <property type="entry name" value="tRNA_endonuc-like_dom_sf"/>
</dbReference>
<dbReference type="InterPro" id="IPR036388">
    <property type="entry name" value="WH-like_DNA-bd_sf"/>
</dbReference>
<dbReference type="RefSeq" id="WP_092632137.1">
    <property type="nucleotide sequence ID" value="NZ_FNQT01000001.1"/>
</dbReference>
<dbReference type="PANTHER" id="PTHR30015">
    <property type="entry name" value="MRR RESTRICTION SYSTEM PROTEIN"/>
    <property type="match status" value="1"/>
</dbReference>
<keyword evidence="3" id="KW-0378">Hydrolase</keyword>
<organism evidence="3 4">
    <name type="scientific">Haloplanus vescus</name>
    <dbReference type="NCBI Taxonomy" id="555874"/>
    <lineage>
        <taxon>Archaea</taxon>
        <taxon>Methanobacteriati</taxon>
        <taxon>Methanobacteriota</taxon>
        <taxon>Stenosarchaea group</taxon>
        <taxon>Halobacteria</taxon>
        <taxon>Halobacteriales</taxon>
        <taxon>Haloferacaceae</taxon>
        <taxon>Haloplanus</taxon>
    </lineage>
</organism>
<evidence type="ECO:0000259" key="2">
    <source>
        <dbReference type="Pfam" id="PF04471"/>
    </source>
</evidence>
<feature type="region of interest" description="Disordered" evidence="1">
    <location>
        <begin position="101"/>
        <end position="128"/>
    </location>
</feature>
<keyword evidence="3" id="KW-0255">Endonuclease</keyword>
<keyword evidence="4" id="KW-1185">Reference proteome</keyword>
<dbReference type="SUPFAM" id="SSF52980">
    <property type="entry name" value="Restriction endonuclease-like"/>
    <property type="match status" value="1"/>
</dbReference>
<reference evidence="3 4" key="1">
    <citation type="submission" date="2016-10" db="EMBL/GenBank/DDBJ databases">
        <authorList>
            <person name="de Groot N.N."/>
        </authorList>
    </citation>
    <scope>NUCLEOTIDE SEQUENCE [LARGE SCALE GENOMIC DNA]</scope>
    <source>
        <strain evidence="3 4">CGMCC 1.8712</strain>
    </source>
</reference>
<dbReference type="EMBL" id="FNQT01000001">
    <property type="protein sequence ID" value="SDZ87446.1"/>
    <property type="molecule type" value="Genomic_DNA"/>
</dbReference>
<dbReference type="OrthoDB" id="141004at2157"/>
<evidence type="ECO:0000313" key="3">
    <source>
        <dbReference type="EMBL" id="SDZ87446.1"/>
    </source>
</evidence>
<dbReference type="GO" id="GO:0009307">
    <property type="term" value="P:DNA restriction-modification system"/>
    <property type="evidence" value="ECO:0007669"/>
    <property type="project" value="InterPro"/>
</dbReference>
<dbReference type="InterPro" id="IPR052906">
    <property type="entry name" value="Type_IV_Methyl-Rstrct_Enzyme"/>
</dbReference>
<name>A0A1H3WJW0_9EURY</name>
<keyword evidence="3" id="KW-0540">Nuclease</keyword>
<feature type="domain" description="Restriction endonuclease type IV Mrr" evidence="2">
    <location>
        <begin position="1"/>
        <end position="102"/>
    </location>
</feature>
<dbReference type="GO" id="GO:0015666">
    <property type="term" value="F:restriction endodeoxyribonuclease activity"/>
    <property type="evidence" value="ECO:0007669"/>
    <property type="project" value="TreeGrafter"/>
</dbReference>
<dbReference type="AlphaFoldDB" id="A0A1H3WJW0"/>
<dbReference type="PANTHER" id="PTHR30015:SF7">
    <property type="entry name" value="TYPE IV METHYL-DIRECTED RESTRICTION ENZYME ECOKMRR"/>
    <property type="match status" value="1"/>
</dbReference>
<sequence>MDADRFERTVARWLQKEGFRTELTPPTNDRGADIIAKKHGRNYAVQAKAYATGNRVGSPTVQKTSGLLTRPDIHGAIVITTSSFTSEAKAVAENRGVKLVSIDGNSPTYSQSRNKRHSSSVNKDFHSDPRIQHHQEEAGISPVDDEDDSSDGDFTASITCPTCGEKIDGDQVAFVSHWVNCSIPNERPSEIPTKYWWNIKDKVDTSSPDLEFDGVASETDIENAITMLSLVSQKQDEVDSSDPEGAPRKEVISECENEFGMETSYAEKLLRILRNEGKIYSVNFGVSLRTEIKNPDDKLPSEIS</sequence>
<gene>
    <name evidence="3" type="ORF">SAMN04488065_0932</name>
</gene>
<evidence type="ECO:0000256" key="1">
    <source>
        <dbReference type="SAM" id="MobiDB-lite"/>
    </source>
</evidence>
<dbReference type="Proteomes" id="UP000236755">
    <property type="component" value="Unassembled WGS sequence"/>
</dbReference>
<feature type="compositionally biased region" description="Polar residues" evidence="1">
    <location>
        <begin position="103"/>
        <end position="112"/>
    </location>
</feature>
<protein>
    <submittedName>
        <fullName evidence="3">Restriction endonuclease</fullName>
    </submittedName>
</protein>
<evidence type="ECO:0000313" key="4">
    <source>
        <dbReference type="Proteomes" id="UP000236755"/>
    </source>
</evidence>
<proteinExistence type="predicted"/>
<dbReference type="Gene3D" id="1.10.10.10">
    <property type="entry name" value="Winged helix-like DNA-binding domain superfamily/Winged helix DNA-binding domain"/>
    <property type="match status" value="1"/>
</dbReference>
<dbReference type="Gene3D" id="3.40.1350.10">
    <property type="match status" value="1"/>
</dbReference>
<accession>A0A1H3WJW0</accession>
<dbReference type="Pfam" id="PF04471">
    <property type="entry name" value="Mrr_cat"/>
    <property type="match status" value="1"/>
</dbReference>
<dbReference type="GO" id="GO:0003677">
    <property type="term" value="F:DNA binding"/>
    <property type="evidence" value="ECO:0007669"/>
    <property type="project" value="InterPro"/>
</dbReference>